<comment type="caution">
    <text evidence="4">The sequence shown here is derived from an EMBL/GenBank/DDBJ whole genome shotgun (WGS) entry which is preliminary data.</text>
</comment>
<reference evidence="4 5" key="1">
    <citation type="submission" date="2015-03" db="EMBL/GenBank/DDBJ databases">
        <title>Draft Genome Sequence of Burkholderia andropogonis type strain ICMP2807, isolated from Sorghum bicolor.</title>
        <authorList>
            <person name="Lopes-Santos L."/>
            <person name="Castro D.B."/>
            <person name="Ottoboni L.M."/>
            <person name="Park D."/>
            <person name="Weirc B.S."/>
            <person name="Destefano S.A."/>
        </authorList>
    </citation>
    <scope>NUCLEOTIDE SEQUENCE [LARGE SCALE GENOMIC DNA]</scope>
    <source>
        <strain evidence="4 5">ICMP2807</strain>
    </source>
</reference>
<sequence length="684" mass="73246">MDARDLSTPMGGTFAFSMLPLDRVDGVRFGTTQAYVSSEAQSRRTPVTILLSQDARVDAYRGAQLLSSSYFRSGIHELDTSAFPPGTYLLTLRIVENGHEVRTESRPFSRIDGGLDSPGGFQWFAEAGKSSSLNYANDGAGKAVLGGIKLSLSGNTSVTFGVEDQNDIIYGEARLDWQRQFSAGVLDVSTSIFGGSDGARGNAESINWSGPYSASLSWEDSRSSDCSVSRASSCDTYLTASLSHPFLGWQVRAGLSHSSSEWVYGYLAPGSNDMVDPDENWLRPQYFTAGSMHQVWIHRRSQSSSLQLSASHAFVWRNMDIDADASVYVRRVDRRADRGVYLALQLHHAAEVGSAGNRTSIDSALTYNLESTEDGLQSRVGMSADLTRQEAMHESASGSLYAAQNGNIDVSTHGRLAGQDGTVDAGVSEHYDARMGASVPAFTGAYAGTIGISSDGVFVGSDTGDDRPDAAVVVSAKGGDPSSSQTVANVRGDGLSEEGVRSGRSVFLPQTAYRPVDVDIEDPNAEQGGGVAYVKNGLGKRTWFMLPGHIGRQPAKVEFTYTYVGRLTTDKKRSLSDGIILGGDFVELNGDGTFAADFHQQPTALDVLSGKSLFECSMPSVISTQSLFNVHTVHCLPVDPSALPSSIQHNAQVVKLLTEHHVPITRDVAMTKKDAVPLISQPGT</sequence>
<protein>
    <recommendedName>
        <fullName evidence="6">Fimbrial protein</fullName>
    </recommendedName>
</protein>
<evidence type="ECO:0000313" key="4">
    <source>
        <dbReference type="EMBL" id="KKB61201.1"/>
    </source>
</evidence>
<proteinExistence type="predicted"/>
<organism evidence="4 5">
    <name type="scientific">Robbsia andropogonis</name>
    <dbReference type="NCBI Taxonomy" id="28092"/>
    <lineage>
        <taxon>Bacteria</taxon>
        <taxon>Pseudomonadati</taxon>
        <taxon>Pseudomonadota</taxon>
        <taxon>Betaproteobacteria</taxon>
        <taxon>Burkholderiales</taxon>
        <taxon>Burkholderiaceae</taxon>
        <taxon>Robbsia</taxon>
    </lineage>
</organism>
<dbReference type="AlphaFoldDB" id="A0A0F5JTN8"/>
<dbReference type="PATRIC" id="fig|28092.6.peg.5779"/>
<keyword evidence="5" id="KW-1185">Reference proteome</keyword>
<feature type="region of interest" description="Disordered" evidence="1">
    <location>
        <begin position="475"/>
        <end position="497"/>
    </location>
</feature>
<evidence type="ECO:0000259" key="3">
    <source>
        <dbReference type="Pfam" id="PF17271"/>
    </source>
</evidence>
<gene>
    <name evidence="4" type="ORF">WM40_24545</name>
</gene>
<feature type="domain" description="Pilus assembly protein E-set like" evidence="2">
    <location>
        <begin position="44"/>
        <end position="108"/>
    </location>
</feature>
<dbReference type="Pfam" id="PF17271">
    <property type="entry name" value="Usher_TcfC"/>
    <property type="match status" value="1"/>
</dbReference>
<feature type="domain" description="TcfC Usher-like barrel" evidence="3">
    <location>
        <begin position="118"/>
        <end position="540"/>
    </location>
</feature>
<name>A0A0F5JTN8_9BURK</name>
<evidence type="ECO:0000259" key="2">
    <source>
        <dbReference type="Pfam" id="PF16967"/>
    </source>
</evidence>
<evidence type="ECO:0000256" key="1">
    <source>
        <dbReference type="SAM" id="MobiDB-lite"/>
    </source>
</evidence>
<dbReference type="STRING" id="28092.WM40_24545"/>
<evidence type="ECO:0000313" key="5">
    <source>
        <dbReference type="Proteomes" id="UP000033618"/>
    </source>
</evidence>
<accession>A0A0F5JTN8</accession>
<dbReference type="EMBL" id="LAQU01000059">
    <property type="protein sequence ID" value="KKB61201.1"/>
    <property type="molecule type" value="Genomic_DNA"/>
</dbReference>
<evidence type="ECO:0008006" key="6">
    <source>
        <dbReference type="Google" id="ProtNLM"/>
    </source>
</evidence>
<dbReference type="InterPro" id="IPR032636">
    <property type="entry name" value="Pilus_assem_E-set-like_dom"/>
</dbReference>
<dbReference type="InterPro" id="IPR035224">
    <property type="entry name" value="Usher_TcfC"/>
</dbReference>
<dbReference type="Pfam" id="PF16967">
    <property type="entry name" value="TcfC"/>
    <property type="match status" value="1"/>
</dbReference>
<dbReference type="Proteomes" id="UP000033618">
    <property type="component" value="Unassembled WGS sequence"/>
</dbReference>